<name>A0A6J5R4P7_9CAUD</name>
<organism evidence="1">
    <name type="scientific">uncultured Caudovirales phage</name>
    <dbReference type="NCBI Taxonomy" id="2100421"/>
    <lineage>
        <taxon>Viruses</taxon>
        <taxon>Duplodnaviria</taxon>
        <taxon>Heunggongvirae</taxon>
        <taxon>Uroviricota</taxon>
        <taxon>Caudoviricetes</taxon>
        <taxon>Peduoviridae</taxon>
        <taxon>Maltschvirus</taxon>
        <taxon>Maltschvirus maltsch</taxon>
    </lineage>
</organism>
<gene>
    <name evidence="1" type="ORF">UFOVP1175_40</name>
</gene>
<dbReference type="EMBL" id="LR797129">
    <property type="protein sequence ID" value="CAB4188598.1"/>
    <property type="molecule type" value="Genomic_DNA"/>
</dbReference>
<accession>A0A6J5R4P7</accession>
<sequence length="201" mass="22611">MKIRVNIAANAKAVTIGQYIDYCNAVDASERVRVITGKSMDSIKLLQANVIDEIIMKFEAAIQLCTDGFERKVRVGAIELGFIPDLTQMTFGEYVDLDSTCTNLYKDGKLNADAALKMMAILYRPVMAKWAGRYDIDKYDSLKVPNYIDDVKKLTLDHVLNVLVFFSSLEQELYGSSLDYLAKEITEIVTEAARMNTLQRA</sequence>
<evidence type="ECO:0000313" key="1">
    <source>
        <dbReference type="EMBL" id="CAB4188598.1"/>
    </source>
</evidence>
<reference evidence="1" key="1">
    <citation type="submission" date="2020-05" db="EMBL/GenBank/DDBJ databases">
        <authorList>
            <person name="Chiriac C."/>
            <person name="Salcher M."/>
            <person name="Ghai R."/>
            <person name="Kavagutti S V."/>
        </authorList>
    </citation>
    <scope>NUCLEOTIDE SEQUENCE</scope>
</reference>
<protein>
    <submittedName>
        <fullName evidence="1">Uncharacterized protein</fullName>
    </submittedName>
</protein>
<proteinExistence type="predicted"/>